<keyword evidence="1" id="KW-0732">Signal</keyword>
<evidence type="ECO:0000256" key="1">
    <source>
        <dbReference type="ARBA" id="ARBA00022729"/>
    </source>
</evidence>
<keyword evidence="3" id="KW-0998">Cell outer membrane</keyword>
<keyword evidence="2" id="KW-0472">Membrane</keyword>
<keyword evidence="6" id="KW-1185">Reference proteome</keyword>
<organism evidence="5 6">
    <name type="scientific">Desulfonatronum thiosulfatophilum</name>
    <dbReference type="NCBI Taxonomy" id="617002"/>
    <lineage>
        <taxon>Bacteria</taxon>
        <taxon>Pseudomonadati</taxon>
        <taxon>Thermodesulfobacteriota</taxon>
        <taxon>Desulfovibrionia</taxon>
        <taxon>Desulfovibrionales</taxon>
        <taxon>Desulfonatronaceae</taxon>
        <taxon>Desulfonatronum</taxon>
    </lineage>
</organism>
<dbReference type="Gene3D" id="1.25.40.10">
    <property type="entry name" value="Tetratricopeptide repeat domain"/>
    <property type="match status" value="1"/>
</dbReference>
<protein>
    <submittedName>
        <fullName evidence="5">Beta-barrel assembly machine subunit BamD</fullName>
    </submittedName>
</protein>
<dbReference type="CDD" id="cd15830">
    <property type="entry name" value="BamD"/>
    <property type="match status" value="1"/>
</dbReference>
<dbReference type="HAMAP" id="MF_00922">
    <property type="entry name" value="OM_assembly_BamD"/>
    <property type="match status" value="1"/>
</dbReference>
<dbReference type="AlphaFoldDB" id="A0A1G6BJP5"/>
<evidence type="ECO:0000256" key="3">
    <source>
        <dbReference type="ARBA" id="ARBA00023237"/>
    </source>
</evidence>
<dbReference type="PROSITE" id="PS51257">
    <property type="entry name" value="PROKAR_LIPOPROTEIN"/>
    <property type="match status" value="1"/>
</dbReference>
<name>A0A1G6BJP5_9BACT</name>
<dbReference type="SUPFAM" id="SSF48452">
    <property type="entry name" value="TPR-like"/>
    <property type="match status" value="1"/>
</dbReference>
<dbReference type="Pfam" id="PF13525">
    <property type="entry name" value="YfiO"/>
    <property type="match status" value="1"/>
</dbReference>
<dbReference type="InterPro" id="IPR039565">
    <property type="entry name" value="BamD-like"/>
</dbReference>
<evidence type="ECO:0000256" key="2">
    <source>
        <dbReference type="ARBA" id="ARBA00023136"/>
    </source>
</evidence>
<evidence type="ECO:0000259" key="4">
    <source>
        <dbReference type="Pfam" id="PF13525"/>
    </source>
</evidence>
<dbReference type="NCBIfam" id="TIGR03302">
    <property type="entry name" value="OM_YfiO"/>
    <property type="match status" value="1"/>
</dbReference>
<gene>
    <name evidence="5" type="ORF">SAMN05660653_00993</name>
</gene>
<reference evidence="5 6" key="1">
    <citation type="submission" date="2016-10" db="EMBL/GenBank/DDBJ databases">
        <authorList>
            <person name="de Groot N.N."/>
        </authorList>
    </citation>
    <scope>NUCLEOTIDE SEQUENCE [LARGE SCALE GENOMIC DNA]</scope>
    <source>
        <strain evidence="5 6">ASO4-2</strain>
    </source>
</reference>
<dbReference type="InterPro" id="IPR017689">
    <property type="entry name" value="BamD"/>
</dbReference>
<evidence type="ECO:0000313" key="6">
    <source>
        <dbReference type="Proteomes" id="UP000198771"/>
    </source>
</evidence>
<dbReference type="OrthoDB" id="9781894at2"/>
<accession>A0A1G6BJP5</accession>
<dbReference type="RefSeq" id="WP_092118047.1">
    <property type="nucleotide sequence ID" value="NZ_FMXO01000005.1"/>
</dbReference>
<dbReference type="EMBL" id="FMXO01000005">
    <property type="protein sequence ID" value="SDB20808.1"/>
    <property type="molecule type" value="Genomic_DNA"/>
</dbReference>
<feature type="domain" description="Outer membrane lipoprotein BamD-like" evidence="4">
    <location>
        <begin position="34"/>
        <end position="228"/>
    </location>
</feature>
<sequence length="244" mass="28652">MKTTPIRALLPCLLLTFLISGCGIIDYYFLTPPEDTAQELAQAGFEAMESKEYRQAITYFTKLKDRYPFSPFTSAAELALADAYFLSEQYDAAVQTYLEFESLHPGHESIPYVLFQVGMSYLKQFRSIDRPTDNLHLAVQYFTRVQQTFPDSVHAHEAGEFITQARTRIAESELFVADFYWRRGQYGPAWHRYQQVSREFADIDEIAEYAARQGDFAYYRFQKQQSREDREEREGTWKRLLDWL</sequence>
<dbReference type="STRING" id="617002.SAMN05660653_00993"/>
<proteinExistence type="inferred from homology"/>
<dbReference type="Proteomes" id="UP000198771">
    <property type="component" value="Unassembled WGS sequence"/>
</dbReference>
<dbReference type="InterPro" id="IPR011990">
    <property type="entry name" value="TPR-like_helical_dom_sf"/>
</dbReference>
<evidence type="ECO:0000313" key="5">
    <source>
        <dbReference type="EMBL" id="SDB20808.1"/>
    </source>
</evidence>